<comment type="similarity">
    <text evidence="1">Belongs to the glycosyltransferase GT106 family.</text>
</comment>
<dbReference type="PANTHER" id="PTHR31288:SF5">
    <property type="entry name" value="PROTEIN MANNAN SYNTHESIS-RELATED 1"/>
    <property type="match status" value="1"/>
</dbReference>
<dbReference type="GO" id="GO:0016757">
    <property type="term" value="F:glycosyltransferase activity"/>
    <property type="evidence" value="ECO:0007669"/>
    <property type="project" value="UniProtKB-KW"/>
</dbReference>
<evidence type="ECO:0000256" key="3">
    <source>
        <dbReference type="ARBA" id="ARBA00022679"/>
    </source>
</evidence>
<keyword evidence="8" id="KW-0812">Transmembrane</keyword>
<keyword evidence="5" id="KW-0119">Carbohydrate metabolism</keyword>
<dbReference type="GO" id="GO:0006004">
    <property type="term" value="P:fucose metabolic process"/>
    <property type="evidence" value="ECO:0007669"/>
    <property type="project" value="UniProtKB-KW"/>
</dbReference>
<feature type="compositionally biased region" description="Polar residues" evidence="7">
    <location>
        <begin position="44"/>
        <end position="57"/>
    </location>
</feature>
<keyword evidence="3" id="KW-0808">Transferase</keyword>
<dbReference type="PIRSF" id="PIRSF009360">
    <property type="entry name" value="UCP009360"/>
    <property type="match status" value="1"/>
</dbReference>
<organism evidence="9 10">
    <name type="scientific">Lithospermum erythrorhizon</name>
    <name type="common">Purple gromwell</name>
    <name type="synonym">Lithospermum officinale var. erythrorhizon</name>
    <dbReference type="NCBI Taxonomy" id="34254"/>
    <lineage>
        <taxon>Eukaryota</taxon>
        <taxon>Viridiplantae</taxon>
        <taxon>Streptophyta</taxon>
        <taxon>Embryophyta</taxon>
        <taxon>Tracheophyta</taxon>
        <taxon>Spermatophyta</taxon>
        <taxon>Magnoliopsida</taxon>
        <taxon>eudicotyledons</taxon>
        <taxon>Gunneridae</taxon>
        <taxon>Pentapetalae</taxon>
        <taxon>asterids</taxon>
        <taxon>lamiids</taxon>
        <taxon>Boraginales</taxon>
        <taxon>Boraginaceae</taxon>
        <taxon>Boraginoideae</taxon>
        <taxon>Lithospermeae</taxon>
        <taxon>Lithospermum</taxon>
    </lineage>
</organism>
<dbReference type="PANTHER" id="PTHR31288">
    <property type="entry name" value="O-FUCOSYLTRANSFERASE FAMILY PROTEIN"/>
    <property type="match status" value="1"/>
</dbReference>
<protein>
    <recommendedName>
        <fullName evidence="6">O-fucosyltransferase family protein</fullName>
    </recommendedName>
</protein>
<evidence type="ECO:0000256" key="2">
    <source>
        <dbReference type="ARBA" id="ARBA00022676"/>
    </source>
</evidence>
<feature type="transmembrane region" description="Helical" evidence="8">
    <location>
        <begin position="7"/>
        <end position="25"/>
    </location>
</feature>
<dbReference type="InterPro" id="IPR024709">
    <property type="entry name" value="FucosylTrfase_pln"/>
</dbReference>
<keyword evidence="10" id="KW-1185">Reference proteome</keyword>
<dbReference type="Proteomes" id="UP001454036">
    <property type="component" value="Unassembled WGS sequence"/>
</dbReference>
<comment type="caution">
    <text evidence="9">The sequence shown here is derived from an EMBL/GenBank/DDBJ whole genome shotgun (WGS) entry which is preliminary data.</text>
</comment>
<keyword evidence="2" id="KW-0328">Glycosyltransferase</keyword>
<dbReference type="EMBL" id="BAABME010009638">
    <property type="protein sequence ID" value="GAA0175531.1"/>
    <property type="molecule type" value="Genomic_DNA"/>
</dbReference>
<keyword evidence="8" id="KW-1133">Transmembrane helix</keyword>
<keyword evidence="8" id="KW-0472">Membrane</keyword>
<evidence type="ECO:0000256" key="5">
    <source>
        <dbReference type="ARBA" id="ARBA00023277"/>
    </source>
</evidence>
<feature type="region of interest" description="Disordered" evidence="7">
    <location>
        <begin position="44"/>
        <end position="65"/>
    </location>
</feature>
<sequence>MAVDPRHILAAVLTVTMFVMLGNMIKNDHFDSIQVHIHETTSVETASDQNIVSSSTGRDGPWRGDGSALKQCWDKPVLEDSDQSEGYVTFSLTNGPEYHASQIADAVVVARYLRATLVLPDIRGSQPGDRMNFEDVYYVEKLEKSLDGVVKVARSLPAKISARNLAVVKVPSQVTEDYLAENVGPVFRSKGNIRLVTYFPSVNMKKPETKSYLDSVACLAMFGSLELNSEVYEVVDSMVERLKTLSRKTNGQFISVDLRVDMLDKKGCQGNGGSGSKSCYSPQEIALFLRKVGFGKDATIYLTQSRWDNSLDTLKDFFPKTYTKESIMSADRKAKFLNSQASEYEKVIDFYICSQSDVFIPAISGLFYANVAGKRIASGKTQILVPANAQDSSADFLSHYVTKKNHFAYSCFC</sequence>
<evidence type="ECO:0000313" key="9">
    <source>
        <dbReference type="EMBL" id="GAA0175531.1"/>
    </source>
</evidence>
<dbReference type="Pfam" id="PF10250">
    <property type="entry name" value="O-FucT"/>
    <property type="match status" value="1"/>
</dbReference>
<evidence type="ECO:0000256" key="6">
    <source>
        <dbReference type="ARBA" id="ARBA00030350"/>
    </source>
</evidence>
<reference evidence="9 10" key="1">
    <citation type="submission" date="2024-01" db="EMBL/GenBank/DDBJ databases">
        <title>The complete chloroplast genome sequence of Lithospermum erythrorhizon: insights into the phylogenetic relationship among Boraginaceae species and the maternal lineages of purple gromwells.</title>
        <authorList>
            <person name="Okada T."/>
            <person name="Watanabe K."/>
        </authorList>
    </citation>
    <scope>NUCLEOTIDE SEQUENCE [LARGE SCALE GENOMIC DNA]</scope>
</reference>
<evidence type="ECO:0000256" key="4">
    <source>
        <dbReference type="ARBA" id="ARBA00023253"/>
    </source>
</evidence>
<evidence type="ECO:0000256" key="1">
    <source>
        <dbReference type="ARBA" id="ARBA00007737"/>
    </source>
</evidence>
<accession>A0AAV3RJV4</accession>
<name>A0AAV3RJV4_LITER</name>
<dbReference type="Gene3D" id="3.40.50.11350">
    <property type="match status" value="1"/>
</dbReference>
<dbReference type="InterPro" id="IPR019378">
    <property type="entry name" value="GDP-Fuc_O-FucTrfase"/>
</dbReference>
<gene>
    <name evidence="9" type="ORF">LIER_28685</name>
</gene>
<proteinExistence type="inferred from homology"/>
<evidence type="ECO:0000313" key="10">
    <source>
        <dbReference type="Proteomes" id="UP001454036"/>
    </source>
</evidence>
<evidence type="ECO:0000256" key="8">
    <source>
        <dbReference type="SAM" id="Phobius"/>
    </source>
</evidence>
<dbReference type="AlphaFoldDB" id="A0AAV3RJV4"/>
<evidence type="ECO:0000256" key="7">
    <source>
        <dbReference type="SAM" id="MobiDB-lite"/>
    </source>
</evidence>
<keyword evidence="4" id="KW-0294">Fucose metabolism</keyword>
<dbReference type="CDD" id="cd11299">
    <property type="entry name" value="O-FucT_plant"/>
    <property type="match status" value="1"/>
</dbReference>